<reference evidence="1" key="1">
    <citation type="journal article" date="2022" name="Arch. Microbiol.">
        <title>Microbulbifer okhotskensis sp. nov., isolated from a deep bottom sediment of the Okhotsk Sea.</title>
        <authorList>
            <person name="Romanenko L."/>
            <person name="Kurilenko V."/>
            <person name="Otstavnykh N."/>
            <person name="Velansky P."/>
            <person name="Isaeva M."/>
            <person name="Mikhailov V."/>
        </authorList>
    </citation>
    <scope>NUCLEOTIDE SEQUENCE</scope>
    <source>
        <strain evidence="1">OS29</strain>
    </source>
</reference>
<organism evidence="1 2">
    <name type="scientific">Microbulbifer okhotskensis</name>
    <dbReference type="NCBI Taxonomy" id="2926617"/>
    <lineage>
        <taxon>Bacteria</taxon>
        <taxon>Pseudomonadati</taxon>
        <taxon>Pseudomonadota</taxon>
        <taxon>Gammaproteobacteria</taxon>
        <taxon>Cellvibrionales</taxon>
        <taxon>Microbulbiferaceae</taxon>
        <taxon>Microbulbifer</taxon>
    </lineage>
</organism>
<proteinExistence type="predicted"/>
<sequence length="247" mass="28565">MDILEELKRLTADDERESILSSINNFKDWVSEVGPLLVDDPECKTRFELLTKKAEDHPWIFLNFPNSPMRDAFRIAVRFTREMEVKSIKGNALEGVKSGNSAYVSQERLKQLESLKSDFDYSRLIAFLKEINLAFESEMFFSVGCLLRSVLDHVPPVFECPNFKGVYSNYSGGRSFKYSMKNLDDQIRNIADSYLHTHIRKKESLPEPQQVDVRTLLDKLLEEVIRIEGARHSQDATQGPLRLPERF</sequence>
<protein>
    <submittedName>
        <fullName evidence="1">Uncharacterized protein</fullName>
    </submittedName>
</protein>
<dbReference type="EMBL" id="JALBWM010000121">
    <property type="protein sequence ID" value="MCO1336306.1"/>
    <property type="molecule type" value="Genomic_DNA"/>
</dbReference>
<comment type="caution">
    <text evidence="1">The sequence shown here is derived from an EMBL/GenBank/DDBJ whole genome shotgun (WGS) entry which is preliminary data.</text>
</comment>
<dbReference type="Proteomes" id="UP001139028">
    <property type="component" value="Unassembled WGS sequence"/>
</dbReference>
<dbReference type="RefSeq" id="WP_252471885.1">
    <property type="nucleotide sequence ID" value="NZ_JALBWM010000121.1"/>
</dbReference>
<evidence type="ECO:0000313" key="2">
    <source>
        <dbReference type="Proteomes" id="UP001139028"/>
    </source>
</evidence>
<accession>A0A9X2EUV7</accession>
<name>A0A9X2EUV7_9GAMM</name>
<dbReference type="AlphaFoldDB" id="A0A9X2EUV7"/>
<gene>
    <name evidence="1" type="ORF">MO867_18395</name>
</gene>
<evidence type="ECO:0000313" key="1">
    <source>
        <dbReference type="EMBL" id="MCO1336306.1"/>
    </source>
</evidence>
<keyword evidence="2" id="KW-1185">Reference proteome</keyword>